<evidence type="ECO:0000256" key="1">
    <source>
        <dbReference type="ARBA" id="ARBA00004141"/>
    </source>
</evidence>
<sequence length="315" mass="36638">MFQFKEYQAKDFDESLVKQVSGDKDTILYFYNPDKSFFNRLEEIYQQDFCSWFYEEREAMYQLGSEINDGEYLNILLLYPKERNEEKLNRMVDSLLILRYGKVTIVITEKKEAFISDFLHQNNDKEMAKGGNLLGIINAALGNMIDDARKIRDDIISLENSLNKNGPGRTIFNDLLQLKKHLITLTLTYDSDDKLIEFFKREKDTLGIDEHGPNGIIHIEEDLDGLKKLAASYKQYLTSLDTMVNSLSSFRLNAIMKTLTEISIVLTVPTMIYGLWGINLKLPFEDYSFGYLIVIGISFIISLGVWYWIRAMRRL</sequence>
<dbReference type="InterPro" id="IPR045863">
    <property type="entry name" value="CorA_TM1_TM2"/>
</dbReference>
<keyword evidence="4 6" id="KW-1133">Transmembrane helix</keyword>
<dbReference type="eggNOG" id="COG0598">
    <property type="taxonomic scope" value="Bacteria"/>
</dbReference>
<comment type="similarity">
    <text evidence="2">Belongs to the CorA metal ion transporter (MIT) (TC 1.A.35) family.</text>
</comment>
<evidence type="ECO:0000256" key="4">
    <source>
        <dbReference type="ARBA" id="ARBA00022989"/>
    </source>
</evidence>
<feature type="transmembrane region" description="Helical" evidence="6">
    <location>
        <begin position="258"/>
        <end position="276"/>
    </location>
</feature>
<dbReference type="Proteomes" id="UP000006787">
    <property type="component" value="Unassembled WGS sequence"/>
</dbReference>
<proteinExistence type="inferred from homology"/>
<dbReference type="GO" id="GO:0016020">
    <property type="term" value="C:membrane"/>
    <property type="evidence" value="ECO:0007669"/>
    <property type="project" value="UniProtKB-SubCell"/>
</dbReference>
<dbReference type="PATRIC" id="fig|1231377.3.peg.1562"/>
<dbReference type="SUPFAM" id="SSF143865">
    <property type="entry name" value="CorA soluble domain-like"/>
    <property type="match status" value="1"/>
</dbReference>
<dbReference type="SUPFAM" id="SSF144083">
    <property type="entry name" value="Magnesium transport protein CorA, transmembrane region"/>
    <property type="match status" value="1"/>
</dbReference>
<evidence type="ECO:0000256" key="5">
    <source>
        <dbReference type="ARBA" id="ARBA00023136"/>
    </source>
</evidence>
<dbReference type="InterPro" id="IPR047199">
    <property type="entry name" value="CorA-like"/>
</dbReference>
<protein>
    <submittedName>
        <fullName evidence="7">Magnesium and cobalt transport protein CorA</fullName>
    </submittedName>
</protein>
<dbReference type="Pfam" id="PF01544">
    <property type="entry name" value="CorA"/>
    <property type="match status" value="1"/>
</dbReference>
<evidence type="ECO:0000313" key="7">
    <source>
        <dbReference type="EMBL" id="EKF51127.1"/>
    </source>
</evidence>
<keyword evidence="3 6" id="KW-0812">Transmembrane</keyword>
<feature type="transmembrane region" description="Helical" evidence="6">
    <location>
        <begin position="288"/>
        <end position="309"/>
    </location>
</feature>
<dbReference type="EMBL" id="AMQS01000023">
    <property type="protein sequence ID" value="EKF51127.1"/>
    <property type="molecule type" value="Genomic_DNA"/>
</dbReference>
<comment type="subcellular location">
    <subcellularLocation>
        <location evidence="1">Membrane</location>
        <topology evidence="1">Multi-pass membrane protein</topology>
    </subcellularLocation>
</comment>
<name>K2QCG7_9LACT</name>
<dbReference type="PANTHER" id="PTHR47891">
    <property type="entry name" value="TRANSPORTER-RELATED"/>
    <property type="match status" value="1"/>
</dbReference>
<comment type="caution">
    <text evidence="7">The sequence shown here is derived from an EMBL/GenBank/DDBJ whole genome shotgun (WGS) entry which is preliminary data.</text>
</comment>
<evidence type="ECO:0000256" key="2">
    <source>
        <dbReference type="ARBA" id="ARBA00009765"/>
    </source>
</evidence>
<dbReference type="RefSeq" id="WP_004260470.1">
    <property type="nucleotide sequence ID" value="NZ_AMQS01000023.1"/>
</dbReference>
<evidence type="ECO:0000313" key="8">
    <source>
        <dbReference type="Proteomes" id="UP000006787"/>
    </source>
</evidence>
<organism evidence="7 8">
    <name type="scientific">Lactococcus garvieae DCC43</name>
    <dbReference type="NCBI Taxonomy" id="1231377"/>
    <lineage>
        <taxon>Bacteria</taxon>
        <taxon>Bacillati</taxon>
        <taxon>Bacillota</taxon>
        <taxon>Bacilli</taxon>
        <taxon>Lactobacillales</taxon>
        <taxon>Streptococcaceae</taxon>
        <taxon>Lactococcus</taxon>
    </lineage>
</organism>
<accession>K2QCG7</accession>
<reference evidence="7 8" key="1">
    <citation type="journal article" date="2012" name="J. Bacteriol.">
        <title>Genome Sequence of the Bacteriocin-Producing Strain Lactococcus garvieae DCC43.</title>
        <authorList>
            <person name="Gabrielsen C."/>
            <person name="Brede D.A."/>
            <person name="Hernandez P.E."/>
            <person name="Nes I.F."/>
            <person name="Diep D.B."/>
        </authorList>
    </citation>
    <scope>NUCLEOTIDE SEQUENCE [LARGE SCALE GENOMIC DNA]</scope>
    <source>
        <strain evidence="7 8">DCC43</strain>
    </source>
</reference>
<dbReference type="InterPro" id="IPR045861">
    <property type="entry name" value="CorA_cytoplasmic_dom"/>
</dbReference>
<evidence type="ECO:0000256" key="6">
    <source>
        <dbReference type="SAM" id="Phobius"/>
    </source>
</evidence>
<evidence type="ECO:0000256" key="3">
    <source>
        <dbReference type="ARBA" id="ARBA00022692"/>
    </source>
</evidence>
<dbReference type="Gene3D" id="1.20.58.340">
    <property type="entry name" value="Magnesium transport protein CorA, transmembrane region"/>
    <property type="match status" value="2"/>
</dbReference>
<dbReference type="AlphaFoldDB" id="K2QCG7"/>
<dbReference type="GO" id="GO:0046873">
    <property type="term" value="F:metal ion transmembrane transporter activity"/>
    <property type="evidence" value="ECO:0007669"/>
    <property type="project" value="InterPro"/>
</dbReference>
<keyword evidence="5 6" id="KW-0472">Membrane</keyword>
<dbReference type="PANTHER" id="PTHR47891:SF1">
    <property type="entry name" value="CORA-MAGNESIUM AND COBALT TRANSPORTER"/>
    <property type="match status" value="1"/>
</dbReference>
<dbReference type="InterPro" id="IPR002523">
    <property type="entry name" value="MgTranspt_CorA/ZnTranspt_ZntB"/>
</dbReference>
<gene>
    <name evidence="7" type="ORF">C426_1572</name>
</gene>